<evidence type="ECO:0000313" key="1">
    <source>
        <dbReference type="EMBL" id="TGK86683.1"/>
    </source>
</evidence>
<comment type="caution">
    <text evidence="1">The sequence shown here is derived from an EMBL/GenBank/DDBJ whole genome shotgun (WGS) entry which is preliminary data.</text>
</comment>
<keyword evidence="2" id="KW-1185">Reference proteome</keyword>
<name>A0A4R9IEG6_9LEPT</name>
<gene>
    <name evidence="1" type="ORF">EHQ24_03480</name>
</gene>
<reference evidence="1" key="1">
    <citation type="journal article" date="2019" name="PLoS Negl. Trop. Dis.">
        <title>Revisiting the worldwide diversity of Leptospira species in the environment.</title>
        <authorList>
            <person name="Vincent A.T."/>
            <person name="Schiettekatte O."/>
            <person name="Bourhy P."/>
            <person name="Veyrier F.J."/>
            <person name="Picardeau M."/>
        </authorList>
    </citation>
    <scope>NUCLEOTIDE SEQUENCE [LARGE SCALE GENOMIC DNA]</scope>
    <source>
        <strain evidence="1">201800287</strain>
    </source>
</reference>
<proteinExistence type="predicted"/>
<dbReference type="OrthoDB" id="334462at2"/>
<dbReference type="AlphaFoldDB" id="A0A4R9IEG6"/>
<evidence type="ECO:0000313" key="2">
    <source>
        <dbReference type="Proteomes" id="UP000298009"/>
    </source>
</evidence>
<organism evidence="1 2">
    <name type="scientific">Leptospira noumeaensis</name>
    <dbReference type="NCBI Taxonomy" id="2484964"/>
    <lineage>
        <taxon>Bacteria</taxon>
        <taxon>Pseudomonadati</taxon>
        <taxon>Spirochaetota</taxon>
        <taxon>Spirochaetia</taxon>
        <taxon>Leptospirales</taxon>
        <taxon>Leptospiraceae</taxon>
        <taxon>Leptospira</taxon>
    </lineage>
</organism>
<accession>A0A4R9IEG6</accession>
<protein>
    <submittedName>
        <fullName evidence="1">Uncharacterized protein</fullName>
    </submittedName>
</protein>
<dbReference type="Proteomes" id="UP000298009">
    <property type="component" value="Unassembled WGS sequence"/>
</dbReference>
<dbReference type="EMBL" id="RQFK01000011">
    <property type="protein sequence ID" value="TGK86683.1"/>
    <property type="molecule type" value="Genomic_DNA"/>
</dbReference>
<sequence>MSLINSNRNLTVNVTKKFFLFSLVIGMGLTSLNCSGTITNSFQFCDNFNEPLDCTEPKTEKDTVYLEKKSFKKENPSYEDFGNFLYFTARETPGFRMLLSKPYNGLGKEAFRSGYVAYLKYGNSSERMEGNLFQNNIVVSFHYLGALLKEEFRRKGMEKSPFRLEDLGSISLEYTVMVPGMEPITKHRVVELRWK</sequence>